<dbReference type="InterPro" id="IPR027022">
    <property type="entry name" value="ABC_permease_BceB-typ"/>
</dbReference>
<keyword evidence="4 6" id="KW-1133">Transmembrane helix</keyword>
<dbReference type="PANTHER" id="PTHR46795">
    <property type="entry name" value="ABC TRANSPORTER PERMEASE-RELATED-RELATED"/>
    <property type="match status" value="1"/>
</dbReference>
<evidence type="ECO:0000313" key="9">
    <source>
        <dbReference type="Proteomes" id="UP000287857"/>
    </source>
</evidence>
<name>A0A429ZYT6_9ENTE</name>
<comment type="similarity">
    <text evidence="6">Belongs to the ABC-4 integral membrane protein family.</text>
</comment>
<evidence type="ECO:0000256" key="3">
    <source>
        <dbReference type="ARBA" id="ARBA00022692"/>
    </source>
</evidence>
<evidence type="ECO:0000313" key="8">
    <source>
        <dbReference type="EMBL" id="RST99144.1"/>
    </source>
</evidence>
<keyword evidence="6" id="KW-0813">Transport</keyword>
<feature type="domain" description="ABC3 transporter permease C-terminal" evidence="7">
    <location>
        <begin position="62"/>
        <end position="178"/>
    </location>
</feature>
<dbReference type="EMBL" id="NGJS01000006">
    <property type="protein sequence ID" value="RST99144.1"/>
    <property type="molecule type" value="Genomic_DNA"/>
</dbReference>
<evidence type="ECO:0000256" key="6">
    <source>
        <dbReference type="PIRNR" id="PIRNR018968"/>
    </source>
</evidence>
<feature type="transmembrane region" description="Helical" evidence="6">
    <location>
        <begin position="298"/>
        <end position="320"/>
    </location>
</feature>
<dbReference type="PIRSF" id="PIRSF018968">
    <property type="entry name" value="ABC_permease_BceB"/>
    <property type="match status" value="1"/>
</dbReference>
<evidence type="ECO:0000256" key="4">
    <source>
        <dbReference type="ARBA" id="ARBA00022989"/>
    </source>
</evidence>
<evidence type="ECO:0000256" key="2">
    <source>
        <dbReference type="ARBA" id="ARBA00022475"/>
    </source>
</evidence>
<protein>
    <recommendedName>
        <fullName evidence="7">ABC3 transporter permease C-terminal domain-containing protein</fullName>
    </recommendedName>
</protein>
<keyword evidence="5 6" id="KW-0472">Membrane</keyword>
<dbReference type="OrthoDB" id="1705903at2"/>
<feature type="transmembrane region" description="Helical" evidence="6">
    <location>
        <begin position="101"/>
        <end position="126"/>
    </location>
</feature>
<dbReference type="PANTHER" id="PTHR46795:SF3">
    <property type="entry name" value="ABC TRANSPORTER PERMEASE"/>
    <property type="match status" value="1"/>
</dbReference>
<gene>
    <name evidence="8" type="ORF">CBF37_05615</name>
</gene>
<dbReference type="InterPro" id="IPR052536">
    <property type="entry name" value="ABC-4_Integral_Memb_Prot"/>
</dbReference>
<comment type="caution">
    <text evidence="8">The sequence shown here is derived from an EMBL/GenBank/DDBJ whole genome shotgun (WGS) entry which is preliminary data.</text>
</comment>
<evidence type="ECO:0000256" key="5">
    <source>
        <dbReference type="ARBA" id="ARBA00023136"/>
    </source>
</evidence>
<dbReference type="RefSeq" id="WP_125983773.1">
    <property type="nucleotide sequence ID" value="NZ_NGJS01000006.1"/>
</dbReference>
<accession>A0A429ZYT6</accession>
<feature type="transmembrane region" description="Helical" evidence="6">
    <location>
        <begin position="18"/>
        <end position="36"/>
    </location>
</feature>
<feature type="transmembrane region" description="Helical" evidence="6">
    <location>
        <begin position="146"/>
        <end position="170"/>
    </location>
</feature>
<dbReference type="Pfam" id="PF02687">
    <property type="entry name" value="FtsX"/>
    <property type="match status" value="1"/>
</dbReference>
<organism evidence="8 9">
    <name type="scientific">Vagococcus vulneris</name>
    <dbReference type="NCBI Taxonomy" id="1977869"/>
    <lineage>
        <taxon>Bacteria</taxon>
        <taxon>Bacillati</taxon>
        <taxon>Bacillota</taxon>
        <taxon>Bacilli</taxon>
        <taxon>Lactobacillales</taxon>
        <taxon>Enterococcaceae</taxon>
        <taxon>Vagococcus</taxon>
    </lineage>
</organism>
<evidence type="ECO:0000256" key="1">
    <source>
        <dbReference type="ARBA" id="ARBA00004651"/>
    </source>
</evidence>
<dbReference type="GO" id="GO:0005886">
    <property type="term" value="C:plasma membrane"/>
    <property type="evidence" value="ECO:0007669"/>
    <property type="project" value="UniProtKB-SubCell"/>
</dbReference>
<dbReference type="Proteomes" id="UP000287857">
    <property type="component" value="Unassembled WGS sequence"/>
</dbReference>
<dbReference type="InterPro" id="IPR003838">
    <property type="entry name" value="ABC3_permease_C"/>
</dbReference>
<keyword evidence="3 6" id="KW-0812">Transmembrane</keyword>
<reference evidence="8 9" key="1">
    <citation type="submission" date="2017-05" db="EMBL/GenBank/DDBJ databases">
        <title>Vagococcus spp. assemblies.</title>
        <authorList>
            <person name="Gulvik C.A."/>
        </authorList>
    </citation>
    <scope>NUCLEOTIDE SEQUENCE [LARGE SCALE GENOMIC DNA]</scope>
    <source>
        <strain evidence="8 9">SS1995</strain>
    </source>
</reference>
<dbReference type="GO" id="GO:0055085">
    <property type="term" value="P:transmembrane transport"/>
    <property type="evidence" value="ECO:0007669"/>
    <property type="project" value="UniProtKB-UniRule"/>
</dbReference>
<feature type="transmembrane region" description="Helical" evidence="6">
    <location>
        <begin position="239"/>
        <end position="269"/>
    </location>
</feature>
<feature type="transmembrane region" description="Helical" evidence="6">
    <location>
        <begin position="625"/>
        <end position="649"/>
    </location>
</feature>
<sequence>MTLFDLSIKNAKKQLSSYFMYAFSMAFSVSIYYIFVAMSRDYRLVTLISNDFRVDFGLQSATILINLFAIIFIFSANSFFVQRRKKEIGLYSLLGMRKYQIGAMFFIENMIIGSISLVMGLISGIFFSRLFSMILLKFLSVNGDSYIIFSASSLLKTSAVFIFLFLLAAIKSASTVYRSKLLALFNSDKPAVDIGDVTLENWILGIISLVTYGLLVEIVLKFNFIMMIGRVYFHVKIGFIFGLVVVIALGFIGTYLFYNHFLSILLCLFKQIKKRYYMDLNMLTVNQLSNRLGNSAKMMVTTTIFLGISLATVTLASVYYQYNKSLTDYSYDVDFAVSFDRFQLILDVLKRHDVQPTQTLRIDLKEVTGNFDVSLEELKMPKNMNFDVISQTEYNKARKMKPALQPLKLKNKNDVYMFIQMNQSNITYNMGYDESGNISQLGKVTLQGVYEDVLGNEDDIRKATKLLLVSDEYYQRLSADNEYSYYWINVPPGQNTKSVIDDVRREFSPKISEIGDSSNNVLSMSKKITKYHKVLDFDSQQEKQDKQYIKIGMKRPYTTFLEAKRKFIVYIAIFLGFLFMLATISMIVFRQFFILEKQRETYKILSKLGVPNKVIKKNIYLENAYVFFIPFIVAFFLMMFSLNWLYIVVPVVDLTFIRTLWFLLTILYGLFYWVTSHYAYCMIVDKNWTTF</sequence>
<comment type="subcellular location">
    <subcellularLocation>
        <location evidence="1 6">Cell membrane</location>
        <topology evidence="1 6">Multi-pass membrane protein</topology>
    </subcellularLocation>
</comment>
<keyword evidence="9" id="KW-1185">Reference proteome</keyword>
<feature type="transmembrane region" description="Helical" evidence="6">
    <location>
        <begin position="56"/>
        <end position="80"/>
    </location>
</feature>
<feature type="transmembrane region" description="Helical" evidence="6">
    <location>
        <begin position="567"/>
        <end position="589"/>
    </location>
</feature>
<keyword evidence="2 6" id="KW-1003">Cell membrane</keyword>
<evidence type="ECO:0000259" key="7">
    <source>
        <dbReference type="Pfam" id="PF02687"/>
    </source>
</evidence>
<dbReference type="AlphaFoldDB" id="A0A429ZYT6"/>
<proteinExistence type="inferred from homology"/>
<feature type="transmembrane region" description="Helical" evidence="6">
    <location>
        <begin position="655"/>
        <end position="674"/>
    </location>
</feature>